<dbReference type="Gene3D" id="3.30.70.1060">
    <property type="entry name" value="Dimeric alpha+beta barrel"/>
    <property type="match status" value="1"/>
</dbReference>
<evidence type="ECO:0000313" key="1">
    <source>
        <dbReference type="EMBL" id="OSJ34991.1"/>
    </source>
</evidence>
<organism evidence="1 2">
    <name type="scientific">Bradyrhizobium japonicum</name>
    <dbReference type="NCBI Taxonomy" id="375"/>
    <lineage>
        <taxon>Bacteria</taxon>
        <taxon>Pseudomonadati</taxon>
        <taxon>Pseudomonadota</taxon>
        <taxon>Alphaproteobacteria</taxon>
        <taxon>Hyphomicrobiales</taxon>
        <taxon>Nitrobacteraceae</taxon>
        <taxon>Bradyrhizobium</taxon>
    </lineage>
</organism>
<proteinExistence type="predicted"/>
<dbReference type="Proteomes" id="UP000193335">
    <property type="component" value="Unassembled WGS sequence"/>
</dbReference>
<evidence type="ECO:0000313" key="2">
    <source>
        <dbReference type="Proteomes" id="UP000193335"/>
    </source>
</evidence>
<name>A0A1Y2JUS0_BRAJP</name>
<comment type="caution">
    <text evidence="1">The sequence shown here is derived from an EMBL/GenBank/DDBJ whole genome shotgun (WGS) entry which is preliminary data.</text>
</comment>
<evidence type="ECO:0008006" key="3">
    <source>
        <dbReference type="Google" id="ProtNLM"/>
    </source>
</evidence>
<dbReference type="EMBL" id="NAFL01000224">
    <property type="protein sequence ID" value="OSJ34991.1"/>
    <property type="molecule type" value="Genomic_DNA"/>
</dbReference>
<protein>
    <recommendedName>
        <fullName evidence="3">Muconolactone isomerase domain-containing protein</fullName>
    </recommendedName>
</protein>
<reference evidence="1 2" key="1">
    <citation type="submission" date="2017-03" db="EMBL/GenBank/DDBJ databases">
        <title>Whole genome sequences of fourteen strains of Bradyrhizobium canariense and one strain of Bradyrhizobium japonicum isolated from Lupinus (Papilionoideae: Genisteae) species in Algeria.</title>
        <authorList>
            <person name="Crovadore J."/>
            <person name="Chekireb D."/>
            <person name="Brachmann A."/>
            <person name="Chablais R."/>
            <person name="Cochard B."/>
            <person name="Lefort F."/>
        </authorList>
    </citation>
    <scope>NUCLEOTIDE SEQUENCE [LARGE SCALE GENOMIC DNA]</scope>
    <source>
        <strain evidence="1 2">UBMA197</strain>
    </source>
</reference>
<gene>
    <name evidence="1" type="ORF">BSZ19_10065</name>
</gene>
<dbReference type="RefSeq" id="WP_085399450.1">
    <property type="nucleotide sequence ID" value="NZ_NAFL01000224.1"/>
</dbReference>
<accession>A0A1Y2JUS0</accession>
<dbReference type="AlphaFoldDB" id="A0A1Y2JUS0"/>
<sequence>MQLMVLFSLNPEKAQTPPPHELLEAEFEAVRGLYMENLIRQVWLRSDGSGAFAIVEANSVDDAAEKLGRLPMVRAGVLQAPVIVPLSPYWGFAPRAN</sequence>